<name>A0A4C2A2W9_EUMVA</name>
<dbReference type="InterPro" id="IPR012464">
    <property type="entry name" value="DUF1676"/>
</dbReference>
<keyword evidence="1" id="KW-1133">Transmembrane helix</keyword>
<proteinExistence type="predicted"/>
<comment type="caution">
    <text evidence="2">The sequence shown here is derived from an EMBL/GenBank/DDBJ whole genome shotgun (WGS) entry which is preliminary data.</text>
</comment>
<keyword evidence="3" id="KW-1185">Reference proteome</keyword>
<dbReference type="Pfam" id="PF07898">
    <property type="entry name" value="DUF1676"/>
    <property type="match status" value="1"/>
</dbReference>
<organism evidence="2 3">
    <name type="scientific">Eumeta variegata</name>
    <name type="common">Bagworm moth</name>
    <name type="synonym">Eumeta japonica</name>
    <dbReference type="NCBI Taxonomy" id="151549"/>
    <lineage>
        <taxon>Eukaryota</taxon>
        <taxon>Metazoa</taxon>
        <taxon>Ecdysozoa</taxon>
        <taxon>Arthropoda</taxon>
        <taxon>Hexapoda</taxon>
        <taxon>Insecta</taxon>
        <taxon>Pterygota</taxon>
        <taxon>Neoptera</taxon>
        <taxon>Endopterygota</taxon>
        <taxon>Lepidoptera</taxon>
        <taxon>Glossata</taxon>
        <taxon>Ditrysia</taxon>
        <taxon>Tineoidea</taxon>
        <taxon>Psychidae</taxon>
        <taxon>Oiketicinae</taxon>
        <taxon>Eumeta</taxon>
    </lineage>
</organism>
<dbReference type="AlphaFoldDB" id="A0A4C2A2W9"/>
<reference evidence="2 3" key="1">
    <citation type="journal article" date="2019" name="Commun. Biol.">
        <title>The bagworm genome reveals a unique fibroin gene that provides high tensile strength.</title>
        <authorList>
            <person name="Kono N."/>
            <person name="Nakamura H."/>
            <person name="Ohtoshi R."/>
            <person name="Tomita M."/>
            <person name="Numata K."/>
            <person name="Arakawa K."/>
        </authorList>
    </citation>
    <scope>NUCLEOTIDE SEQUENCE [LARGE SCALE GENOMIC DNA]</scope>
</reference>
<dbReference type="EMBL" id="BGZK01002394">
    <property type="protein sequence ID" value="GBP93594.1"/>
    <property type="molecule type" value="Genomic_DNA"/>
</dbReference>
<accession>A0A4C2A2W9</accession>
<evidence type="ECO:0000256" key="1">
    <source>
        <dbReference type="SAM" id="Phobius"/>
    </source>
</evidence>
<evidence type="ECO:0000313" key="2">
    <source>
        <dbReference type="EMBL" id="GBP93594.1"/>
    </source>
</evidence>
<keyword evidence="1" id="KW-0812">Transmembrane</keyword>
<dbReference type="Proteomes" id="UP000299102">
    <property type="component" value="Unassembled WGS sequence"/>
</dbReference>
<evidence type="ECO:0000313" key="3">
    <source>
        <dbReference type="Proteomes" id="UP000299102"/>
    </source>
</evidence>
<gene>
    <name evidence="2" type="ORF">EVAR_98438_1</name>
</gene>
<feature type="transmembrane region" description="Helical" evidence="1">
    <location>
        <begin position="54"/>
        <end position="73"/>
    </location>
</feature>
<keyword evidence="1" id="KW-0472">Membrane</keyword>
<protein>
    <submittedName>
        <fullName evidence="2">Uncharacterized protein</fullName>
    </submittedName>
</protein>
<sequence length="133" mass="15238">MHACEHACEHACMHACVRACMRACVRACMRIAYLSVYTYQRVRRGKKNNLMQRILPLFIMPFLLQSAIVPMFLSMLKFMLMKSLMVGKIALALIVFNAFKNHNSVRGRDAEIADVHYGYHGNGMEEYGAYVNN</sequence>
<dbReference type="OrthoDB" id="6624538at2759"/>